<evidence type="ECO:0000313" key="1">
    <source>
        <dbReference type="EMBL" id="GFS14972.1"/>
    </source>
</evidence>
<comment type="caution">
    <text evidence="1">The sequence shown here is derived from an EMBL/GenBank/DDBJ whole genome shotgun (WGS) entry which is preliminary data.</text>
</comment>
<dbReference type="AlphaFoldDB" id="A0AAV4IX43"/>
<keyword evidence="2" id="KW-1185">Reference proteome</keyword>
<accession>A0AAV4IX43</accession>
<evidence type="ECO:0000313" key="2">
    <source>
        <dbReference type="Proteomes" id="UP000762676"/>
    </source>
</evidence>
<protein>
    <submittedName>
        <fullName evidence="1">Uncharacterized protein</fullName>
    </submittedName>
</protein>
<organism evidence="1 2">
    <name type="scientific">Elysia marginata</name>
    <dbReference type="NCBI Taxonomy" id="1093978"/>
    <lineage>
        <taxon>Eukaryota</taxon>
        <taxon>Metazoa</taxon>
        <taxon>Spiralia</taxon>
        <taxon>Lophotrochozoa</taxon>
        <taxon>Mollusca</taxon>
        <taxon>Gastropoda</taxon>
        <taxon>Heterobranchia</taxon>
        <taxon>Euthyneura</taxon>
        <taxon>Panpulmonata</taxon>
        <taxon>Sacoglossa</taxon>
        <taxon>Placobranchoidea</taxon>
        <taxon>Plakobranchidae</taxon>
        <taxon>Elysia</taxon>
    </lineage>
</organism>
<sequence length="118" mass="13130">MKRKYPVCTEAASVTLLPFSGVCCSGQRFLMTSSCRYLAAEEVLLFNILHMFRTHQAPGASSSPPLVTEALLFNILHMFRTHQAPGASSSPVLDLMIVKLSPLNTRRPTGQQNHRCWI</sequence>
<proteinExistence type="predicted"/>
<dbReference type="Proteomes" id="UP000762676">
    <property type="component" value="Unassembled WGS sequence"/>
</dbReference>
<dbReference type="EMBL" id="BMAT01006561">
    <property type="protein sequence ID" value="GFS14972.1"/>
    <property type="molecule type" value="Genomic_DNA"/>
</dbReference>
<gene>
    <name evidence="1" type="ORF">ElyMa_003175200</name>
</gene>
<name>A0AAV4IX43_9GAST</name>
<reference evidence="1 2" key="1">
    <citation type="journal article" date="2021" name="Elife">
        <title>Chloroplast acquisition without the gene transfer in kleptoplastic sea slugs, Plakobranchus ocellatus.</title>
        <authorList>
            <person name="Maeda T."/>
            <person name="Takahashi S."/>
            <person name="Yoshida T."/>
            <person name="Shimamura S."/>
            <person name="Takaki Y."/>
            <person name="Nagai Y."/>
            <person name="Toyoda A."/>
            <person name="Suzuki Y."/>
            <person name="Arimoto A."/>
            <person name="Ishii H."/>
            <person name="Satoh N."/>
            <person name="Nishiyama T."/>
            <person name="Hasebe M."/>
            <person name="Maruyama T."/>
            <person name="Minagawa J."/>
            <person name="Obokata J."/>
            <person name="Shigenobu S."/>
        </authorList>
    </citation>
    <scope>NUCLEOTIDE SEQUENCE [LARGE SCALE GENOMIC DNA]</scope>
</reference>